<dbReference type="PANTHER" id="PTHR38593">
    <property type="entry name" value="BLR2558 PROTEIN"/>
    <property type="match status" value="1"/>
</dbReference>
<feature type="domain" description="DUF4142" evidence="2">
    <location>
        <begin position="54"/>
        <end position="180"/>
    </location>
</feature>
<keyword evidence="1" id="KW-0732">Signal</keyword>
<gene>
    <name evidence="3" type="ORF">GCM10023092_18370</name>
</gene>
<reference evidence="4" key="1">
    <citation type="journal article" date="2019" name="Int. J. Syst. Evol. Microbiol.">
        <title>The Global Catalogue of Microorganisms (GCM) 10K type strain sequencing project: providing services to taxonomists for standard genome sequencing and annotation.</title>
        <authorList>
            <consortium name="The Broad Institute Genomics Platform"/>
            <consortium name="The Broad Institute Genome Sequencing Center for Infectious Disease"/>
            <person name="Wu L."/>
            <person name="Ma J."/>
        </authorList>
    </citation>
    <scope>NUCLEOTIDE SEQUENCE [LARGE SCALE GENOMIC DNA]</scope>
    <source>
        <strain evidence="4">JCM 31921</strain>
    </source>
</reference>
<sequence>MKTRNSLLSIISASVIVFASCTNNPRTVDDKASAEAVSDNKVQEQAAAENYEQLTRIADLLIQEVRLGDIAQTNSSSSAVRKSAADLKQKSQAMYNELSALAQAKAIVLPELPGNDGTAFVTKMQQLKGTQFDTEYSSITTSDHTQLLDMLQSTAASSNDADIREWANKALSVLKTHETPAS</sequence>
<feature type="chain" id="PRO_5047245131" description="DUF4142 domain-containing protein" evidence="1">
    <location>
        <begin position="20"/>
        <end position="182"/>
    </location>
</feature>
<comment type="caution">
    <text evidence="3">The sequence shown here is derived from an EMBL/GenBank/DDBJ whole genome shotgun (WGS) entry which is preliminary data.</text>
</comment>
<dbReference type="PROSITE" id="PS51257">
    <property type="entry name" value="PROKAR_LIPOPROTEIN"/>
    <property type="match status" value="1"/>
</dbReference>
<evidence type="ECO:0000256" key="1">
    <source>
        <dbReference type="SAM" id="SignalP"/>
    </source>
</evidence>
<dbReference type="EMBL" id="BAABEZ010000022">
    <property type="protein sequence ID" value="GAA4455168.1"/>
    <property type="molecule type" value="Genomic_DNA"/>
</dbReference>
<dbReference type="Pfam" id="PF13628">
    <property type="entry name" value="DUF4142"/>
    <property type="match status" value="1"/>
</dbReference>
<dbReference type="RefSeq" id="WP_344825776.1">
    <property type="nucleotide sequence ID" value="NZ_BAABEZ010000022.1"/>
</dbReference>
<dbReference type="InterPro" id="IPR012347">
    <property type="entry name" value="Ferritin-like"/>
</dbReference>
<evidence type="ECO:0000313" key="3">
    <source>
        <dbReference type="EMBL" id="GAA4455168.1"/>
    </source>
</evidence>
<dbReference type="Gene3D" id="1.20.1260.10">
    <property type="match status" value="1"/>
</dbReference>
<protein>
    <recommendedName>
        <fullName evidence="2">DUF4142 domain-containing protein</fullName>
    </recommendedName>
</protein>
<dbReference type="PANTHER" id="PTHR38593:SF1">
    <property type="entry name" value="BLR2558 PROTEIN"/>
    <property type="match status" value="1"/>
</dbReference>
<organism evidence="3 4">
    <name type="scientific">Rurimicrobium arvi</name>
    <dbReference type="NCBI Taxonomy" id="2049916"/>
    <lineage>
        <taxon>Bacteria</taxon>
        <taxon>Pseudomonadati</taxon>
        <taxon>Bacteroidota</taxon>
        <taxon>Chitinophagia</taxon>
        <taxon>Chitinophagales</taxon>
        <taxon>Chitinophagaceae</taxon>
        <taxon>Rurimicrobium</taxon>
    </lineage>
</organism>
<name>A0ABP8MVQ9_9BACT</name>
<keyword evidence="4" id="KW-1185">Reference proteome</keyword>
<evidence type="ECO:0000259" key="2">
    <source>
        <dbReference type="Pfam" id="PF13628"/>
    </source>
</evidence>
<accession>A0ABP8MVQ9</accession>
<feature type="signal peptide" evidence="1">
    <location>
        <begin position="1"/>
        <end position="19"/>
    </location>
</feature>
<dbReference type="InterPro" id="IPR025419">
    <property type="entry name" value="DUF4142"/>
</dbReference>
<evidence type="ECO:0000313" key="4">
    <source>
        <dbReference type="Proteomes" id="UP001501410"/>
    </source>
</evidence>
<proteinExistence type="predicted"/>
<dbReference type="Proteomes" id="UP001501410">
    <property type="component" value="Unassembled WGS sequence"/>
</dbReference>